<dbReference type="Pfam" id="PF00294">
    <property type="entry name" value="PfkB"/>
    <property type="match status" value="1"/>
</dbReference>
<sequence length="327" mass="35417">MQKVIVVGAAVVDILLRSKALMTIKGHEAPGGLAMCEVVGGKLEAEESMVASGGGGTNVAVGLHRMGEAVKMISRIGTDDLGEVMMNQLKKEGLDLSMVQKGEGKTGLSVVLVSADGGRSIVTYRGESGMIDSKEINWGEFKKADWIQISSLGGEMQFLEDLIVFAFNNGIKIGFNPGKKELDQKERLRKMIPKLDFFNLNRVEASVMTGVDFENEKEIMRAMADLGCRIIAVTDGKRGASVITNRTWLKVDAFVVDSVDDTGAGDAFVCGIVAGILQNRKPEEFLKMGLASGGSQVMKLGAKDGLLYKDEMGKWMSKKLRMVEEWV</sequence>
<dbReference type="EMBL" id="LCIE01000001">
    <property type="protein sequence ID" value="KKT49868.1"/>
    <property type="molecule type" value="Genomic_DNA"/>
</dbReference>
<proteinExistence type="inferred from homology"/>
<dbReference type="Gene3D" id="3.40.1190.20">
    <property type="match status" value="1"/>
</dbReference>
<keyword evidence="2" id="KW-0808">Transferase</keyword>
<reference evidence="5 6" key="1">
    <citation type="journal article" date="2015" name="Nature">
        <title>rRNA introns, odd ribosomes, and small enigmatic genomes across a large radiation of phyla.</title>
        <authorList>
            <person name="Brown C.T."/>
            <person name="Hug L.A."/>
            <person name="Thomas B.C."/>
            <person name="Sharon I."/>
            <person name="Castelle C.J."/>
            <person name="Singh A."/>
            <person name="Wilkins M.J."/>
            <person name="Williams K.H."/>
            <person name="Banfield J.F."/>
        </authorList>
    </citation>
    <scope>NUCLEOTIDE SEQUENCE [LARGE SCALE GENOMIC DNA]</scope>
</reference>
<dbReference type="PANTHER" id="PTHR43320:SF3">
    <property type="entry name" value="CARBOHYDRATE KINASE PFKB DOMAIN-CONTAINING PROTEIN"/>
    <property type="match status" value="1"/>
</dbReference>
<evidence type="ECO:0000313" key="5">
    <source>
        <dbReference type="EMBL" id="KKT49868.1"/>
    </source>
</evidence>
<evidence type="ECO:0000256" key="1">
    <source>
        <dbReference type="ARBA" id="ARBA00010688"/>
    </source>
</evidence>
<keyword evidence="3 5" id="KW-0418">Kinase</keyword>
<dbReference type="AlphaFoldDB" id="A0A0G1HT98"/>
<accession>A0A0G1HT98</accession>
<dbReference type="PANTHER" id="PTHR43320">
    <property type="entry name" value="SUGAR KINASE"/>
    <property type="match status" value="1"/>
</dbReference>
<evidence type="ECO:0000256" key="3">
    <source>
        <dbReference type="ARBA" id="ARBA00022777"/>
    </source>
</evidence>
<dbReference type="GO" id="GO:0016301">
    <property type="term" value="F:kinase activity"/>
    <property type="evidence" value="ECO:0007669"/>
    <property type="project" value="UniProtKB-KW"/>
</dbReference>
<evidence type="ECO:0000313" key="6">
    <source>
        <dbReference type="Proteomes" id="UP000034172"/>
    </source>
</evidence>
<comment type="caution">
    <text evidence="5">The sequence shown here is derived from an EMBL/GenBank/DDBJ whole genome shotgun (WGS) entry which is preliminary data.</text>
</comment>
<evidence type="ECO:0000259" key="4">
    <source>
        <dbReference type="Pfam" id="PF00294"/>
    </source>
</evidence>
<dbReference type="InterPro" id="IPR029056">
    <property type="entry name" value="Ribokinase-like"/>
</dbReference>
<protein>
    <submittedName>
        <fullName evidence="5">PfkB family kinase, nonfunctional</fullName>
    </submittedName>
</protein>
<dbReference type="STRING" id="1618392.UW41_C0001G0014"/>
<name>A0A0G1HT98_9BACT</name>
<dbReference type="InterPro" id="IPR052700">
    <property type="entry name" value="Carb_kinase_PfkB-like"/>
</dbReference>
<dbReference type="InterPro" id="IPR002173">
    <property type="entry name" value="Carboh/pur_kinase_PfkB_CS"/>
</dbReference>
<feature type="domain" description="Carbohydrate kinase PfkB" evidence="4">
    <location>
        <begin position="48"/>
        <end position="304"/>
    </location>
</feature>
<organism evidence="5 6">
    <name type="scientific">Candidatus Collierbacteria bacterium GW2011_GWC2_44_18</name>
    <dbReference type="NCBI Taxonomy" id="1618392"/>
    <lineage>
        <taxon>Bacteria</taxon>
        <taxon>Candidatus Collieribacteriota</taxon>
    </lineage>
</organism>
<dbReference type="SUPFAM" id="SSF53613">
    <property type="entry name" value="Ribokinase-like"/>
    <property type="match status" value="1"/>
</dbReference>
<dbReference type="Proteomes" id="UP000034172">
    <property type="component" value="Unassembled WGS sequence"/>
</dbReference>
<evidence type="ECO:0000256" key="2">
    <source>
        <dbReference type="ARBA" id="ARBA00022679"/>
    </source>
</evidence>
<dbReference type="PROSITE" id="PS00583">
    <property type="entry name" value="PFKB_KINASES_1"/>
    <property type="match status" value="1"/>
</dbReference>
<gene>
    <name evidence="5" type="ORF">UW41_C0001G0014</name>
</gene>
<comment type="similarity">
    <text evidence="1">Belongs to the carbohydrate kinase PfkB family.</text>
</comment>
<dbReference type="InterPro" id="IPR011611">
    <property type="entry name" value="PfkB_dom"/>
</dbReference>